<dbReference type="PANTHER" id="PTHR10907:SF47">
    <property type="entry name" value="REGUCALCIN"/>
    <property type="match status" value="1"/>
</dbReference>
<evidence type="ECO:0000256" key="3">
    <source>
        <dbReference type="PIRSR" id="PIRSR605511-2"/>
    </source>
</evidence>
<dbReference type="GO" id="GO:0019853">
    <property type="term" value="P:L-ascorbic acid biosynthetic process"/>
    <property type="evidence" value="ECO:0007669"/>
    <property type="project" value="TreeGrafter"/>
</dbReference>
<feature type="binding site" evidence="3">
    <location>
        <position position="98"/>
    </location>
    <ligand>
        <name>substrate</name>
    </ligand>
</feature>
<dbReference type="PRINTS" id="PR01790">
    <property type="entry name" value="SMP30FAMILY"/>
</dbReference>
<comment type="caution">
    <text evidence="7">The sequence shown here is derived from an EMBL/GenBank/DDBJ whole genome shotgun (WGS) entry which is preliminary data.</text>
</comment>
<dbReference type="GO" id="GO:0005509">
    <property type="term" value="F:calcium ion binding"/>
    <property type="evidence" value="ECO:0007669"/>
    <property type="project" value="TreeGrafter"/>
</dbReference>
<evidence type="ECO:0000313" key="6">
    <source>
        <dbReference type="EMBL" id="MBB4413180.1"/>
    </source>
</evidence>
<evidence type="ECO:0000313" key="8">
    <source>
        <dbReference type="Proteomes" id="UP000520770"/>
    </source>
</evidence>
<sequence>MAMNDIFDQRRCELGEGAFWHPQRQQFFWFDIVNNLLLSREGDKPLEWAFDENVSAAGWLSTDELLVAGESGLSSFNLVSGKCEPVAAFPHDPILRSNDGRADPHGGFWIGTMGKRSEQEAGAIWRYWRGEFRIVFDRISITNAICFDAERSLAYFSDTRLKKIWRVRLDGQGWPSGEPDLFVDLTEVGLNPDGAVIDAAGNLWSAQWGARRVACYAWESGEEIAAEYFEATRISCPAFGGADMQSLFATSACQGMGAEAREAEPLAGMTFERKLSVRGVSEPQVILG</sequence>
<accession>A0A7W6V0W2</accession>
<dbReference type="Gene3D" id="2.120.10.30">
    <property type="entry name" value="TolB, C-terminal domain"/>
    <property type="match status" value="1"/>
</dbReference>
<dbReference type="EMBL" id="JACIGW010000004">
    <property type="protein sequence ID" value="MBB4350001.1"/>
    <property type="molecule type" value="Genomic_DNA"/>
</dbReference>
<dbReference type="InterPro" id="IPR005511">
    <property type="entry name" value="SMP-30"/>
</dbReference>
<evidence type="ECO:0000313" key="7">
    <source>
        <dbReference type="EMBL" id="MBB4447882.1"/>
    </source>
</evidence>
<evidence type="ECO:0000313" key="5">
    <source>
        <dbReference type="EMBL" id="MBB4350001.1"/>
    </source>
</evidence>
<comment type="cofactor">
    <cofactor evidence="3">
        <name>Zn(2+)</name>
        <dbReference type="ChEBI" id="CHEBI:29105"/>
    </cofactor>
    <text evidence="3">Binds 1 divalent metal cation per subunit.</text>
</comment>
<keyword evidence="9" id="KW-1185">Reference proteome</keyword>
<dbReference type="GO" id="GO:0004341">
    <property type="term" value="F:gluconolactonase activity"/>
    <property type="evidence" value="ECO:0007669"/>
    <property type="project" value="TreeGrafter"/>
</dbReference>
<feature type="active site" description="Proton donor/acceptor" evidence="2">
    <location>
        <position position="193"/>
    </location>
</feature>
<evidence type="ECO:0000259" key="4">
    <source>
        <dbReference type="Pfam" id="PF08450"/>
    </source>
</evidence>
<dbReference type="Proteomes" id="UP000576087">
    <property type="component" value="Unassembled WGS sequence"/>
</dbReference>
<dbReference type="Proteomes" id="UP000520770">
    <property type="component" value="Unassembled WGS sequence"/>
</dbReference>
<proteinExistence type="inferred from homology"/>
<organism evidence="7 10">
    <name type="scientific">Aliirhizobium cellulosilyticum</name>
    <dbReference type="NCBI Taxonomy" id="393664"/>
    <lineage>
        <taxon>Bacteria</taxon>
        <taxon>Pseudomonadati</taxon>
        <taxon>Pseudomonadota</taxon>
        <taxon>Alphaproteobacteria</taxon>
        <taxon>Hyphomicrobiales</taxon>
        <taxon>Rhizobiaceae</taxon>
        <taxon>Aliirhizobium</taxon>
    </lineage>
</organism>
<dbReference type="Pfam" id="PF08450">
    <property type="entry name" value="SGL"/>
    <property type="match status" value="1"/>
</dbReference>
<protein>
    <submittedName>
        <fullName evidence="7">Sugar lactone lactonase YvrE</fullName>
    </submittedName>
</protein>
<dbReference type="Proteomes" id="UP000524535">
    <property type="component" value="Unassembled WGS sequence"/>
</dbReference>
<feature type="domain" description="SMP-30/Gluconolactonase/LRE-like region" evidence="4">
    <location>
        <begin position="14"/>
        <end position="252"/>
    </location>
</feature>
<feature type="binding site" evidence="3">
    <location>
        <position position="96"/>
    </location>
    <ligand>
        <name>substrate</name>
    </ligand>
</feature>
<evidence type="ECO:0000313" key="10">
    <source>
        <dbReference type="Proteomes" id="UP000576087"/>
    </source>
</evidence>
<dbReference type="EMBL" id="JACIGY010000005">
    <property type="protein sequence ID" value="MBB4413180.1"/>
    <property type="molecule type" value="Genomic_DNA"/>
</dbReference>
<comment type="similarity">
    <text evidence="1">Belongs to the SMP-30/CGR1 family.</text>
</comment>
<evidence type="ECO:0000256" key="2">
    <source>
        <dbReference type="PIRSR" id="PIRSR605511-1"/>
    </source>
</evidence>
<feature type="binding site" evidence="3">
    <location>
        <position position="16"/>
    </location>
    <ligand>
        <name>a divalent metal cation</name>
        <dbReference type="ChEBI" id="CHEBI:60240"/>
    </ligand>
</feature>
<evidence type="ECO:0000256" key="1">
    <source>
        <dbReference type="ARBA" id="ARBA00008853"/>
    </source>
</evidence>
<gene>
    <name evidence="6" type="ORF">GGE31_003706</name>
    <name evidence="5" type="ORF">GGE33_003764</name>
    <name evidence="7" type="ORF">GGE35_003717</name>
</gene>
<dbReference type="RefSeq" id="WP_246436243.1">
    <property type="nucleotide sequence ID" value="NZ_JACIGW010000004.1"/>
</dbReference>
<dbReference type="EMBL" id="JACIHM010000005">
    <property type="protein sequence ID" value="MBB4447882.1"/>
    <property type="molecule type" value="Genomic_DNA"/>
</dbReference>
<feature type="binding site" evidence="3">
    <location>
        <position position="143"/>
    </location>
    <ligand>
        <name>a divalent metal cation</name>
        <dbReference type="ChEBI" id="CHEBI:60240"/>
    </ligand>
</feature>
<dbReference type="InterPro" id="IPR011042">
    <property type="entry name" value="6-blade_b-propeller_TolB-like"/>
</dbReference>
<dbReference type="AlphaFoldDB" id="A0A7W6V0W2"/>
<name>A0A7W6V0W2_9HYPH</name>
<keyword evidence="3" id="KW-0479">Metal-binding</keyword>
<evidence type="ECO:0000313" key="9">
    <source>
        <dbReference type="Proteomes" id="UP000524535"/>
    </source>
</evidence>
<dbReference type="SUPFAM" id="SSF63829">
    <property type="entry name" value="Calcium-dependent phosphotriesterase"/>
    <property type="match status" value="1"/>
</dbReference>
<dbReference type="InterPro" id="IPR013658">
    <property type="entry name" value="SGL"/>
</dbReference>
<feature type="binding site" evidence="3">
    <location>
        <position position="193"/>
    </location>
    <ligand>
        <name>a divalent metal cation</name>
        <dbReference type="ChEBI" id="CHEBI:60240"/>
    </ligand>
</feature>
<dbReference type="PANTHER" id="PTHR10907">
    <property type="entry name" value="REGUCALCIN"/>
    <property type="match status" value="1"/>
</dbReference>
<keyword evidence="3" id="KW-0862">Zinc</keyword>
<reference evidence="8 9" key="1">
    <citation type="submission" date="2020-08" db="EMBL/GenBank/DDBJ databases">
        <title>Genomic Encyclopedia of Type Strains, Phase IV (KMG-V): Genome sequencing to study the core and pangenomes of soil and plant-associated prokaryotes.</title>
        <authorList>
            <person name="Whitman W."/>
        </authorList>
    </citation>
    <scope>NUCLEOTIDE SEQUENCE [LARGE SCALE GENOMIC DNA]</scope>
    <source>
        <strain evidence="6 9">SEMIA 444</strain>
        <strain evidence="5 8">SEMIA 448</strain>
        <strain evidence="7 10">SEMIA 452</strain>
    </source>
</reference>